<feature type="compositionally biased region" description="Polar residues" evidence="1">
    <location>
        <begin position="125"/>
        <end position="139"/>
    </location>
</feature>
<dbReference type="AlphaFoldDB" id="A0A6A1W6U5"/>
<evidence type="ECO:0000313" key="3">
    <source>
        <dbReference type="Proteomes" id="UP000516437"/>
    </source>
</evidence>
<sequence>MPRNEGKAKSGRKALKDLSNNNNGGRLSKDLNSKKKLSEKGNEDQSQAVEKDNALDRLLFVQSDLSSLINQIDELVVQALKLKATSKQGRKEIESFTHFLSEMLSSLKPWFPRFQNVLSSDPGESENQQRQTGATQIEPSTGEFESDDLDSPEQTKLESLISPSPLVSWRADCTIERGRQLFLLTPLPMSKALSSKHQGPSKSMFERITSNATAGPPSFFTISEHINDDLLDGVPIRPTPRKPFDSVATEMGNTLQCEFASSPLFSKQDRSMLVMTPCLKMSPPKSCVLLEPISESSHQGYPRVHKSTPYPVGIHCSSPQRSGSSGSDTSEGLALKYPELLGIQQAYKPGIGKKKVDASSDWFVSPPKTCVLLNPPDEKSLKNADDESKMLIASHVLNEQMNLSLSKEDDVQCSFQQTNNSCNQEPLAANIAFIKSTPMWKEPESMIRRGRVPGENTLKKELWTKFEAASVHELRFNASVRQHTAQKGFLDLLDEASCDEES</sequence>
<comment type="caution">
    <text evidence="2">The sequence shown here is derived from an EMBL/GenBank/DDBJ whole genome shotgun (WGS) entry which is preliminary data.</text>
</comment>
<feature type="region of interest" description="Disordered" evidence="1">
    <location>
        <begin position="117"/>
        <end position="157"/>
    </location>
</feature>
<evidence type="ECO:0000313" key="2">
    <source>
        <dbReference type="EMBL" id="KAB1218500.1"/>
    </source>
</evidence>
<gene>
    <name evidence="2" type="ORF">CJ030_MR3G026380</name>
</gene>
<dbReference type="Proteomes" id="UP000516437">
    <property type="component" value="Chromosome 3"/>
</dbReference>
<accession>A0A6A1W6U5</accession>
<dbReference type="PANTHER" id="PTHR37238">
    <property type="entry name" value="OS05G0532500 PROTEIN"/>
    <property type="match status" value="1"/>
</dbReference>
<feature type="compositionally biased region" description="Basic and acidic residues" evidence="1">
    <location>
        <begin position="27"/>
        <end position="50"/>
    </location>
</feature>
<protein>
    <submittedName>
        <fullName evidence="2">Uncharacterized protein</fullName>
    </submittedName>
</protein>
<keyword evidence="3" id="KW-1185">Reference proteome</keyword>
<dbReference type="EMBL" id="RXIC02000021">
    <property type="protein sequence ID" value="KAB1218500.1"/>
    <property type="molecule type" value="Genomic_DNA"/>
</dbReference>
<organism evidence="2 3">
    <name type="scientific">Morella rubra</name>
    <name type="common">Chinese bayberry</name>
    <dbReference type="NCBI Taxonomy" id="262757"/>
    <lineage>
        <taxon>Eukaryota</taxon>
        <taxon>Viridiplantae</taxon>
        <taxon>Streptophyta</taxon>
        <taxon>Embryophyta</taxon>
        <taxon>Tracheophyta</taxon>
        <taxon>Spermatophyta</taxon>
        <taxon>Magnoliopsida</taxon>
        <taxon>eudicotyledons</taxon>
        <taxon>Gunneridae</taxon>
        <taxon>Pentapetalae</taxon>
        <taxon>rosids</taxon>
        <taxon>fabids</taxon>
        <taxon>Fagales</taxon>
        <taxon>Myricaceae</taxon>
        <taxon>Morella</taxon>
    </lineage>
</organism>
<reference evidence="2 3" key="1">
    <citation type="journal article" date="2019" name="Plant Biotechnol. J.">
        <title>The red bayberry genome and genetic basis of sex determination.</title>
        <authorList>
            <person name="Jia H.M."/>
            <person name="Jia H.J."/>
            <person name="Cai Q.L."/>
            <person name="Wang Y."/>
            <person name="Zhao H.B."/>
            <person name="Yang W.F."/>
            <person name="Wang G.Y."/>
            <person name="Li Y.H."/>
            <person name="Zhan D.L."/>
            <person name="Shen Y.T."/>
            <person name="Niu Q.F."/>
            <person name="Chang L."/>
            <person name="Qiu J."/>
            <person name="Zhao L."/>
            <person name="Xie H.B."/>
            <person name="Fu W.Y."/>
            <person name="Jin J."/>
            <person name="Li X.W."/>
            <person name="Jiao Y."/>
            <person name="Zhou C.C."/>
            <person name="Tu T."/>
            <person name="Chai C.Y."/>
            <person name="Gao J.L."/>
            <person name="Fan L.J."/>
            <person name="van de Weg E."/>
            <person name="Wang J.Y."/>
            <person name="Gao Z.S."/>
        </authorList>
    </citation>
    <scope>NUCLEOTIDE SEQUENCE [LARGE SCALE GENOMIC DNA]</scope>
    <source>
        <tissue evidence="2">Leaves</tissue>
    </source>
</reference>
<dbReference type="PANTHER" id="PTHR37238:SF1">
    <property type="entry name" value="OS05G0532500 PROTEIN"/>
    <property type="match status" value="1"/>
</dbReference>
<name>A0A6A1W6U5_9ROSI</name>
<proteinExistence type="predicted"/>
<evidence type="ECO:0000256" key="1">
    <source>
        <dbReference type="SAM" id="MobiDB-lite"/>
    </source>
</evidence>
<feature type="region of interest" description="Disordered" evidence="1">
    <location>
        <begin position="1"/>
        <end position="50"/>
    </location>
</feature>
<dbReference type="OrthoDB" id="1933187at2759"/>